<keyword evidence="3" id="KW-1185">Reference proteome</keyword>
<protein>
    <submittedName>
        <fullName evidence="2">Uncharacterized protein</fullName>
    </submittedName>
</protein>
<dbReference type="AlphaFoldDB" id="A0A1Q9D8G5"/>
<feature type="compositionally biased region" description="Polar residues" evidence="1">
    <location>
        <begin position="271"/>
        <end position="287"/>
    </location>
</feature>
<name>A0A1Q9D8G5_SYMMI</name>
<dbReference type="EMBL" id="LSRX01000665">
    <property type="protein sequence ID" value="OLP91441.1"/>
    <property type="molecule type" value="Genomic_DNA"/>
</dbReference>
<evidence type="ECO:0000313" key="3">
    <source>
        <dbReference type="Proteomes" id="UP000186817"/>
    </source>
</evidence>
<dbReference type="Proteomes" id="UP000186817">
    <property type="component" value="Unassembled WGS sequence"/>
</dbReference>
<comment type="caution">
    <text evidence="2">The sequence shown here is derived from an EMBL/GenBank/DDBJ whole genome shotgun (WGS) entry which is preliminary data.</text>
</comment>
<feature type="region of interest" description="Disordered" evidence="1">
    <location>
        <begin position="169"/>
        <end position="307"/>
    </location>
</feature>
<evidence type="ECO:0000313" key="2">
    <source>
        <dbReference type="EMBL" id="OLP91441.1"/>
    </source>
</evidence>
<gene>
    <name evidence="2" type="ORF">AK812_SmicGene26856</name>
</gene>
<proteinExistence type="predicted"/>
<accession>A0A1Q9D8G5</accession>
<reference evidence="2 3" key="1">
    <citation type="submission" date="2016-02" db="EMBL/GenBank/DDBJ databases">
        <title>Genome analysis of coral dinoflagellate symbionts highlights evolutionary adaptations to a symbiotic lifestyle.</title>
        <authorList>
            <person name="Aranda M."/>
            <person name="Li Y."/>
            <person name="Liew Y.J."/>
            <person name="Baumgarten S."/>
            <person name="Simakov O."/>
            <person name="Wilson M."/>
            <person name="Piel J."/>
            <person name="Ashoor H."/>
            <person name="Bougouffa S."/>
            <person name="Bajic V.B."/>
            <person name="Ryu T."/>
            <person name="Ravasi T."/>
            <person name="Bayer T."/>
            <person name="Micklem G."/>
            <person name="Kim H."/>
            <person name="Bhak J."/>
            <person name="Lajeunesse T.C."/>
            <person name="Voolstra C.R."/>
        </authorList>
    </citation>
    <scope>NUCLEOTIDE SEQUENCE [LARGE SCALE GENOMIC DNA]</scope>
    <source>
        <strain evidence="2 3">CCMP2467</strain>
    </source>
</reference>
<evidence type="ECO:0000256" key="1">
    <source>
        <dbReference type="SAM" id="MobiDB-lite"/>
    </source>
</evidence>
<dbReference type="OrthoDB" id="411830at2759"/>
<organism evidence="2 3">
    <name type="scientific">Symbiodinium microadriaticum</name>
    <name type="common">Dinoflagellate</name>
    <name type="synonym">Zooxanthella microadriatica</name>
    <dbReference type="NCBI Taxonomy" id="2951"/>
    <lineage>
        <taxon>Eukaryota</taxon>
        <taxon>Sar</taxon>
        <taxon>Alveolata</taxon>
        <taxon>Dinophyceae</taxon>
        <taxon>Suessiales</taxon>
        <taxon>Symbiodiniaceae</taxon>
        <taxon>Symbiodinium</taxon>
    </lineage>
</organism>
<sequence>MSAWPLPPAVGRMETTLRSTQVGDTSFDIARWCRQELDTRPSDKVLSEWGRGDCASVAGSSQDGGSPRGDGGLLAAMEVCQAHQYRMSLEMHRHLERVLDAISQGKKHGIAKPGLRLRGQGTLVQTDSQCAAVRAPRPPQEPRIRPSVTSRRLFQEDSEISETIVTKVQETPSWQMLREQPKRPAGPPTGRPRPCSLDRKAAVQHASGITRAMNKMSENDAAAEQRARERQTGLFCEVWTGRSPPSFQDAPAETGNWPITFPSSHGLGSHPNAQPIRQPQLSSSQGQGEAVSKRPDAVPPTGLNISNADPQLQEYIACREKDKAFLALPATSTEGPWSDTFHDTPATSELACNVSLSDESPSLETSLPKKAEPMHVSAPSGPNAVAPKQRAECQVWSFSARDTFPPHANVVTGMPAPESSRPVNAQFFVSGTSPRWFSPDWFPATSIQHVADFGAEKENRGGIVWEPTAVRQHNDATEEFPVSDLLDIFAAGAAPSGIFKRV</sequence>